<dbReference type="Proteomes" id="UP000185753">
    <property type="component" value="Unassembled WGS sequence"/>
</dbReference>
<reference evidence="4" key="1">
    <citation type="submission" date="2016-06" db="EMBL/GenBank/DDBJ databases">
        <authorList>
            <person name="Radolfova-Krizova L."/>
            <person name="Nemec A."/>
        </authorList>
    </citation>
    <scope>NUCLEOTIDE SEQUENCE [LARGE SCALE GENOMIC DNA]</scope>
    <source>
        <strain evidence="4">ANC 4275</strain>
    </source>
</reference>
<evidence type="ECO:0000256" key="1">
    <source>
        <dbReference type="SAM" id="Phobius"/>
    </source>
</evidence>
<dbReference type="OrthoDB" id="6684096at2"/>
<name>A0A1A7RF55_9GAMM</name>
<keyword evidence="1" id="KW-0812">Transmembrane</keyword>
<feature type="transmembrane region" description="Helical" evidence="1">
    <location>
        <begin position="220"/>
        <end position="238"/>
    </location>
</feature>
<comment type="caution">
    <text evidence="3">The sequence shown here is derived from an EMBL/GenBank/DDBJ whole genome shotgun (WGS) entry which is preliminary data.</text>
</comment>
<keyword evidence="4" id="KW-1185">Reference proteome</keyword>
<evidence type="ECO:0000313" key="3">
    <source>
        <dbReference type="EMBL" id="OBX30063.1"/>
    </source>
</evidence>
<keyword evidence="1" id="KW-0472">Membrane</keyword>
<protein>
    <submittedName>
        <fullName evidence="3">Uncharacterized protein</fullName>
    </submittedName>
</protein>
<feature type="signal peptide" evidence="2">
    <location>
        <begin position="1"/>
        <end position="20"/>
    </location>
</feature>
<sequence length="240" mass="27319">MWVKILICLLGLCTGVMAWAEDTKILGFEQFIEPQAGQSYSVKASAIAPNAQMWSVVYMVLQTNQVPDDTVLDFKVQPQGILFKNNPAKKIDEYGFEGIRLANKKEFAFSQYSDFAELIQDQTGKTIQDASVFDVSRAHVYARVEDWVPEYNAQSTQLNIELGQMHEMDVKGLYIVLGEGEKPKDLKAIANLDPLMKSQFQSEETQDRHRIRSETREAKFAIFLVMIGVGIFLGWYRFKS</sequence>
<proteinExistence type="predicted"/>
<accession>A0A1A7RF55</accession>
<dbReference type="EMBL" id="LZDS01000001">
    <property type="protein sequence ID" value="OBX30063.1"/>
    <property type="molecule type" value="Genomic_DNA"/>
</dbReference>
<keyword evidence="1" id="KW-1133">Transmembrane helix</keyword>
<dbReference type="AlphaFoldDB" id="A0A1A7RF55"/>
<gene>
    <name evidence="3" type="ORF">A9J31_00720</name>
</gene>
<dbReference type="RefSeq" id="WP_067761536.1">
    <property type="nucleotide sequence ID" value="NZ_LZDS01000001.1"/>
</dbReference>
<feature type="chain" id="PRO_5008360826" evidence="2">
    <location>
        <begin position="21"/>
        <end position="240"/>
    </location>
</feature>
<organism evidence="3 4">
    <name type="scientific">Acinetobacter gandensis</name>
    <dbReference type="NCBI Taxonomy" id="1443941"/>
    <lineage>
        <taxon>Bacteria</taxon>
        <taxon>Pseudomonadati</taxon>
        <taxon>Pseudomonadota</taxon>
        <taxon>Gammaproteobacteria</taxon>
        <taxon>Moraxellales</taxon>
        <taxon>Moraxellaceae</taxon>
        <taxon>Acinetobacter</taxon>
    </lineage>
</organism>
<evidence type="ECO:0000313" key="4">
    <source>
        <dbReference type="Proteomes" id="UP000185753"/>
    </source>
</evidence>
<evidence type="ECO:0000256" key="2">
    <source>
        <dbReference type="SAM" id="SignalP"/>
    </source>
</evidence>
<keyword evidence="2" id="KW-0732">Signal</keyword>